<dbReference type="RefSeq" id="WP_062663244.1">
    <property type="nucleotide sequence ID" value="NZ_FIZX01000002.1"/>
</dbReference>
<protein>
    <recommendedName>
        <fullName evidence="3">ATP-grasp domain-containing protein</fullName>
    </recommendedName>
</protein>
<proteinExistence type="predicted"/>
<evidence type="ECO:0000313" key="2">
    <source>
        <dbReference type="Proteomes" id="UP000071641"/>
    </source>
</evidence>
<dbReference type="OrthoDB" id="5915190at2"/>
<gene>
    <name evidence="1" type="ORF">GCE9029_02134</name>
</gene>
<dbReference type="AlphaFoldDB" id="A0A128F2A5"/>
<evidence type="ECO:0000313" key="1">
    <source>
        <dbReference type="EMBL" id="CZF80675.1"/>
    </source>
</evidence>
<reference evidence="2" key="1">
    <citation type="submission" date="2016-02" db="EMBL/GenBank/DDBJ databases">
        <authorList>
            <person name="Rodrigo-Torres Lidia"/>
            <person name="Arahal R.David."/>
        </authorList>
    </citation>
    <scope>NUCLEOTIDE SEQUENCE [LARGE SCALE GENOMIC DNA]</scope>
    <source>
        <strain evidence="2">CECT 9029</strain>
    </source>
</reference>
<dbReference type="Proteomes" id="UP000071641">
    <property type="component" value="Unassembled WGS sequence"/>
</dbReference>
<sequence>MHALEKIAKCSTAIIATEYGNLPDVFQRHYFLHPSATLAISSEILLAGLSNNTSYRRLSGLPKRAVKFTADSIIEPQDYLPKLGVVSWKDCVGMAMLPKGLLHPESQNEVLSCWLTNLSDRMAQVLHAYVVDQVTPRLYLFPYHDFSARSEYRLAVSGGVLLDARCYRQRQDFQAGYREAIKKWWHGIGDDVAQLEQSLLIDVVMDTSRGFAIIDVNPNLHLHQ</sequence>
<evidence type="ECO:0008006" key="3">
    <source>
        <dbReference type="Google" id="ProtNLM"/>
    </source>
</evidence>
<organism evidence="1 2">
    <name type="scientific">Grimontia celer</name>
    <dbReference type="NCBI Taxonomy" id="1796497"/>
    <lineage>
        <taxon>Bacteria</taxon>
        <taxon>Pseudomonadati</taxon>
        <taxon>Pseudomonadota</taxon>
        <taxon>Gammaproteobacteria</taxon>
        <taxon>Vibrionales</taxon>
        <taxon>Vibrionaceae</taxon>
        <taxon>Grimontia</taxon>
    </lineage>
</organism>
<accession>A0A128F2A5</accession>
<name>A0A128F2A5_9GAMM</name>
<keyword evidence="2" id="KW-1185">Reference proteome</keyword>
<dbReference type="STRING" id="1796497.GCE9029_02134"/>
<dbReference type="EMBL" id="FIZX01000002">
    <property type="protein sequence ID" value="CZF80675.1"/>
    <property type="molecule type" value="Genomic_DNA"/>
</dbReference>